<accession>A0ABV5CGM7</accession>
<evidence type="ECO:0000313" key="2">
    <source>
        <dbReference type="Proteomes" id="UP001580928"/>
    </source>
</evidence>
<evidence type="ECO:0008006" key="3">
    <source>
        <dbReference type="Google" id="ProtNLM"/>
    </source>
</evidence>
<keyword evidence="2" id="KW-1185">Reference proteome</keyword>
<comment type="caution">
    <text evidence="1">The sequence shown here is derived from an EMBL/GenBank/DDBJ whole genome shotgun (WGS) entry which is preliminary data.</text>
</comment>
<organism evidence="1 2">
    <name type="scientific">Albibacterium profundi</name>
    <dbReference type="NCBI Taxonomy" id="3134906"/>
    <lineage>
        <taxon>Bacteria</taxon>
        <taxon>Pseudomonadati</taxon>
        <taxon>Bacteroidota</taxon>
        <taxon>Sphingobacteriia</taxon>
        <taxon>Sphingobacteriales</taxon>
        <taxon>Sphingobacteriaceae</taxon>
        <taxon>Albibacterium</taxon>
    </lineage>
</organism>
<reference evidence="1 2" key="1">
    <citation type="submission" date="2024-04" db="EMBL/GenBank/DDBJ databases">
        <title>Albibacterium profundi sp. nov., isolated from sediment of the Challenger Deep of Mariana Trench.</title>
        <authorList>
            <person name="Wang Y."/>
        </authorList>
    </citation>
    <scope>NUCLEOTIDE SEQUENCE [LARGE SCALE GENOMIC DNA]</scope>
    <source>
        <strain evidence="1 2">RHL897</strain>
    </source>
</reference>
<name>A0ABV5CGM7_9SPHI</name>
<dbReference type="EMBL" id="JBBVGT010000003">
    <property type="protein sequence ID" value="MFB5946609.1"/>
    <property type="molecule type" value="Genomic_DNA"/>
</dbReference>
<proteinExistence type="predicted"/>
<sequence>MRKNIDIDEKVLTKLKLLSAFEETSVKAIMEKAVSFYVEYKEKERLKALSDEEKEDLGLLLLMQQSDRTQVVSREEVMDNLN</sequence>
<evidence type="ECO:0000313" key="1">
    <source>
        <dbReference type="EMBL" id="MFB5946609.1"/>
    </source>
</evidence>
<protein>
    <recommendedName>
        <fullName evidence="3">RHH-type transcriptional regulator, rel operon repressor / antitoxin RelB</fullName>
    </recommendedName>
</protein>
<dbReference type="RefSeq" id="WP_375558139.1">
    <property type="nucleotide sequence ID" value="NZ_JBBVGT010000003.1"/>
</dbReference>
<dbReference type="Proteomes" id="UP001580928">
    <property type="component" value="Unassembled WGS sequence"/>
</dbReference>
<gene>
    <name evidence="1" type="ORF">WKR92_12305</name>
</gene>